<dbReference type="Proteomes" id="UP000262583">
    <property type="component" value="Chromosome"/>
</dbReference>
<dbReference type="InterPro" id="IPR039564">
    <property type="entry name" value="Peptidase_C39-like"/>
</dbReference>
<organism evidence="3 4">
    <name type="scientific">Sumerlaea chitinivorans</name>
    <dbReference type="NCBI Taxonomy" id="2250252"/>
    <lineage>
        <taxon>Bacteria</taxon>
        <taxon>Candidatus Sumerlaeota</taxon>
        <taxon>Candidatus Sumerlaeia</taxon>
        <taxon>Candidatus Sumerlaeales</taxon>
        <taxon>Candidatus Sumerlaeaceae</taxon>
        <taxon>Candidatus Sumerlaea</taxon>
    </lineage>
</organism>
<feature type="signal peptide" evidence="1">
    <location>
        <begin position="1"/>
        <end position="24"/>
    </location>
</feature>
<keyword evidence="1" id="KW-0732">Signal</keyword>
<accession>A0A2Z4Y7M7</accession>
<dbReference type="Gene3D" id="3.90.70.10">
    <property type="entry name" value="Cysteine proteinases"/>
    <property type="match status" value="1"/>
</dbReference>
<evidence type="ECO:0000259" key="2">
    <source>
        <dbReference type="Pfam" id="PF13529"/>
    </source>
</evidence>
<name>A0A2Z4Y7M7_SUMC1</name>
<evidence type="ECO:0000313" key="4">
    <source>
        <dbReference type="Proteomes" id="UP000262583"/>
    </source>
</evidence>
<dbReference type="Pfam" id="PF13529">
    <property type="entry name" value="Peptidase_C39_2"/>
    <property type="match status" value="1"/>
</dbReference>
<evidence type="ECO:0000313" key="3">
    <source>
        <dbReference type="EMBL" id="AXA36848.1"/>
    </source>
</evidence>
<feature type="chain" id="PRO_5016461753" evidence="1">
    <location>
        <begin position="25"/>
        <end position="383"/>
    </location>
</feature>
<protein>
    <submittedName>
        <fullName evidence="3">Membrane protein</fullName>
    </submittedName>
</protein>
<proteinExistence type="predicted"/>
<gene>
    <name evidence="3" type="ORF">BRCON_2071</name>
</gene>
<reference evidence="3 4" key="1">
    <citation type="submission" date="2018-05" db="EMBL/GenBank/DDBJ databases">
        <title>A metagenomic window into the 2 km-deep terrestrial subsurface aquifer revealed taxonomically and functionally diverse microbial community comprising novel uncultured bacterial lineages.</title>
        <authorList>
            <person name="Kadnikov V.V."/>
            <person name="Mardanov A.V."/>
            <person name="Beletsky A.V."/>
            <person name="Banks D."/>
            <person name="Pimenov N.V."/>
            <person name="Frank Y.A."/>
            <person name="Karnachuk O.V."/>
            <person name="Ravin N.V."/>
        </authorList>
    </citation>
    <scope>NUCLEOTIDE SEQUENCE [LARGE SCALE GENOMIC DNA]</scope>
    <source>
        <strain evidence="3">BY</strain>
    </source>
</reference>
<dbReference type="EMBL" id="CP030759">
    <property type="protein sequence ID" value="AXA36848.1"/>
    <property type="molecule type" value="Genomic_DNA"/>
</dbReference>
<dbReference type="AlphaFoldDB" id="A0A2Z4Y7M7"/>
<dbReference type="KEGG" id="schv:BRCON_2071"/>
<evidence type="ECO:0000256" key="1">
    <source>
        <dbReference type="SAM" id="SignalP"/>
    </source>
</evidence>
<feature type="domain" description="Peptidase C39-like" evidence="2">
    <location>
        <begin position="191"/>
        <end position="321"/>
    </location>
</feature>
<sequence>MRLTRWIWLPLALTLAGGARFTFAQEKPNEETATTTTPADWRTRIAPTDFASSGTGSWLSPTIVAPFPFDELIYSWNAALPPREGFRLYLKVTFGPADESPWLYAGYWGDVRDRVTSRSLPRFDAGVLDMDWLKLTRKAAAFRFRVDDAGSAPLSRLPSLAIVATDNSPSTPTLALARALETVPDAQPRILDLPFRRQMDSRGNLTPNRCQSAALATALEYYGLKLPLEEIVARCYDEEYAYPGVWPRVIATASHYGFEAYIDRFRTWDRVRAALAENKVILCSIRMRRGECEQPPYEQMGNHIVALNGVTDDGRVVVTDSFLAKSGRGRQCQWLMRDFEKVWMRAKGGIALVICPPKNAQAKLVTDLPPFPYGREPIRGDDH</sequence>